<comment type="caution">
    <text evidence="3">The sequence shown here is derived from an EMBL/GenBank/DDBJ whole genome shotgun (WGS) entry which is preliminary data.</text>
</comment>
<evidence type="ECO:0000256" key="2">
    <source>
        <dbReference type="SAM" id="Phobius"/>
    </source>
</evidence>
<evidence type="ECO:0000313" key="4">
    <source>
        <dbReference type="Proteomes" id="UP001595555"/>
    </source>
</evidence>
<keyword evidence="2" id="KW-0812">Transmembrane</keyword>
<reference evidence="4" key="1">
    <citation type="journal article" date="2019" name="Int. J. Syst. Evol. Microbiol.">
        <title>The Global Catalogue of Microorganisms (GCM) 10K type strain sequencing project: providing services to taxonomists for standard genome sequencing and annotation.</title>
        <authorList>
            <consortium name="The Broad Institute Genomics Platform"/>
            <consortium name="The Broad Institute Genome Sequencing Center for Infectious Disease"/>
            <person name="Wu L."/>
            <person name="Ma J."/>
        </authorList>
    </citation>
    <scope>NUCLEOTIDE SEQUENCE [LARGE SCALE GENOMIC DNA]</scope>
    <source>
        <strain evidence="4">KCTC 52237</strain>
    </source>
</reference>
<feature type="region of interest" description="Disordered" evidence="1">
    <location>
        <begin position="252"/>
        <end position="277"/>
    </location>
</feature>
<keyword evidence="2" id="KW-1133">Transmembrane helix</keyword>
<feature type="compositionally biased region" description="Gly residues" evidence="1">
    <location>
        <begin position="260"/>
        <end position="277"/>
    </location>
</feature>
<dbReference type="RefSeq" id="WP_378118799.1">
    <property type="nucleotide sequence ID" value="NZ_JBHRTF010000004.1"/>
</dbReference>
<feature type="compositionally biased region" description="Gly residues" evidence="1">
    <location>
        <begin position="140"/>
        <end position="158"/>
    </location>
</feature>
<keyword evidence="2" id="KW-0472">Membrane</keyword>
<keyword evidence="4" id="KW-1185">Reference proteome</keyword>
<feature type="region of interest" description="Disordered" evidence="1">
    <location>
        <begin position="101"/>
        <end position="191"/>
    </location>
</feature>
<dbReference type="Proteomes" id="UP001595555">
    <property type="component" value="Unassembled WGS sequence"/>
</dbReference>
<dbReference type="EMBL" id="JBHRTF010000004">
    <property type="protein sequence ID" value="MFC3115972.1"/>
    <property type="molecule type" value="Genomic_DNA"/>
</dbReference>
<name>A0ABV7FIJ5_9GAMM</name>
<gene>
    <name evidence="3" type="ORF">ACFODX_10415</name>
</gene>
<feature type="compositionally biased region" description="Low complexity" evidence="1">
    <location>
        <begin position="101"/>
        <end position="133"/>
    </location>
</feature>
<accession>A0ABV7FIJ5</accession>
<dbReference type="NCBIfam" id="NF041109">
    <property type="entry name" value="VF_TspB_C_term"/>
    <property type="match status" value="1"/>
</dbReference>
<protein>
    <submittedName>
        <fullName evidence="3">Virulence factor TspB C-terminal domain-related protein</fullName>
    </submittedName>
</protein>
<feature type="compositionally biased region" description="Low complexity" evidence="1">
    <location>
        <begin position="159"/>
        <end position="177"/>
    </location>
</feature>
<sequence>MGGCAPISCPAGQILNWTVTSSGNTATCIDDPSGDDQCQLPQVEYAGLCRDAEDSPAECGNNYTTAVFVDGRYVCSNDESCGDGSTPTIFTNAQGSWKVCGSGDDGNSSEPSGGSSSPAASSPNTNSSAPSTGGDDDNGSGTGSGGGSGTGDGSGNGNGSSASSSSPSGGSGSASSGIGNGGEADASKCENGEPHCDGDPIQCAILVQLWINNCAGYDDVETNNPDDDNDAIQSNFDALMSSAEPSVNAEGILDAMTPNGGNGNGTGSGSGSGTGSGGGLDLSGLGDAAGSGGGGSCPPDRSIGLGLGNFNISYQFLCDFAAQISGLVILIFSYIGSIIIYRSLNW</sequence>
<organism evidence="3 4">
    <name type="scientific">Cellvibrio fontiphilus</name>
    <dbReference type="NCBI Taxonomy" id="1815559"/>
    <lineage>
        <taxon>Bacteria</taxon>
        <taxon>Pseudomonadati</taxon>
        <taxon>Pseudomonadota</taxon>
        <taxon>Gammaproteobacteria</taxon>
        <taxon>Cellvibrionales</taxon>
        <taxon>Cellvibrionaceae</taxon>
        <taxon>Cellvibrio</taxon>
    </lineage>
</organism>
<feature type="transmembrane region" description="Helical" evidence="2">
    <location>
        <begin position="320"/>
        <end position="341"/>
    </location>
</feature>
<evidence type="ECO:0000256" key="1">
    <source>
        <dbReference type="SAM" id="MobiDB-lite"/>
    </source>
</evidence>
<proteinExistence type="predicted"/>
<evidence type="ECO:0000313" key="3">
    <source>
        <dbReference type="EMBL" id="MFC3115972.1"/>
    </source>
</evidence>